<evidence type="ECO:0000256" key="1">
    <source>
        <dbReference type="ARBA" id="ARBA00005507"/>
    </source>
</evidence>
<dbReference type="PANTHER" id="PTHR31673:SF30">
    <property type="entry name" value="COBRA-LIKE PROTEIN 6"/>
    <property type="match status" value="1"/>
</dbReference>
<feature type="non-terminal residue" evidence="5">
    <location>
        <position position="1"/>
    </location>
</feature>
<keyword evidence="6" id="KW-1185">Reference proteome</keyword>
<accession>A0AAD4XJM7</accession>
<keyword evidence="2" id="KW-0732">Signal</keyword>
<dbReference type="Proteomes" id="UP001202328">
    <property type="component" value="Unassembled WGS sequence"/>
</dbReference>
<evidence type="ECO:0000256" key="2">
    <source>
        <dbReference type="ARBA" id="ARBA00022729"/>
    </source>
</evidence>
<feature type="compositionally biased region" description="Basic and acidic residues" evidence="4">
    <location>
        <begin position="113"/>
        <end position="166"/>
    </location>
</feature>
<dbReference type="PANTHER" id="PTHR31673">
    <property type="entry name" value="PROTEIN COBRA"/>
    <property type="match status" value="1"/>
</dbReference>
<organism evidence="5 6">
    <name type="scientific">Papaver atlanticum</name>
    <dbReference type="NCBI Taxonomy" id="357466"/>
    <lineage>
        <taxon>Eukaryota</taxon>
        <taxon>Viridiplantae</taxon>
        <taxon>Streptophyta</taxon>
        <taxon>Embryophyta</taxon>
        <taxon>Tracheophyta</taxon>
        <taxon>Spermatophyta</taxon>
        <taxon>Magnoliopsida</taxon>
        <taxon>Ranunculales</taxon>
        <taxon>Papaveraceae</taxon>
        <taxon>Papaveroideae</taxon>
        <taxon>Papaver</taxon>
    </lineage>
</organism>
<protein>
    <submittedName>
        <fullName evidence="5">Uncharacterized protein</fullName>
    </submittedName>
</protein>
<evidence type="ECO:0000313" key="5">
    <source>
        <dbReference type="EMBL" id="KAI3917896.1"/>
    </source>
</evidence>
<feature type="region of interest" description="Disordered" evidence="4">
    <location>
        <begin position="105"/>
        <end position="195"/>
    </location>
</feature>
<reference evidence="5" key="1">
    <citation type="submission" date="2022-04" db="EMBL/GenBank/DDBJ databases">
        <title>A functionally conserved STORR gene fusion in Papaver species that diverged 16.8 million years ago.</title>
        <authorList>
            <person name="Catania T."/>
        </authorList>
    </citation>
    <scope>NUCLEOTIDE SEQUENCE</scope>
    <source>
        <strain evidence="5">S-188037</strain>
    </source>
</reference>
<evidence type="ECO:0000256" key="4">
    <source>
        <dbReference type="SAM" id="MobiDB-lite"/>
    </source>
</evidence>
<evidence type="ECO:0000313" key="6">
    <source>
        <dbReference type="Proteomes" id="UP001202328"/>
    </source>
</evidence>
<gene>
    <name evidence="5" type="ORF">MKW98_000130</name>
</gene>
<keyword evidence="3" id="KW-0325">Glycoprotein</keyword>
<dbReference type="EMBL" id="JAJJMB010008958">
    <property type="protein sequence ID" value="KAI3917896.1"/>
    <property type="molecule type" value="Genomic_DNA"/>
</dbReference>
<feature type="compositionally biased region" description="Basic and acidic residues" evidence="4">
    <location>
        <begin position="177"/>
        <end position="195"/>
    </location>
</feature>
<dbReference type="GO" id="GO:0052324">
    <property type="term" value="P:plant-type cell wall cellulose biosynthetic process"/>
    <property type="evidence" value="ECO:0007669"/>
    <property type="project" value="TreeGrafter"/>
</dbReference>
<comment type="caution">
    <text evidence="5">The sequence shown here is derived from an EMBL/GenBank/DDBJ whole genome shotgun (WGS) entry which is preliminary data.</text>
</comment>
<name>A0AAD4XJM7_9MAGN</name>
<dbReference type="InterPro" id="IPR006918">
    <property type="entry name" value="COBRA_pln"/>
</dbReference>
<proteinExistence type="inferred from homology"/>
<comment type="similarity">
    <text evidence="1">Belongs to the COBRA family.</text>
</comment>
<dbReference type="AlphaFoldDB" id="A0AAD4XJM7"/>
<dbReference type="Pfam" id="PF04833">
    <property type="entry name" value="COBRA"/>
    <property type="match status" value="1"/>
</dbReference>
<dbReference type="GO" id="GO:0010215">
    <property type="term" value="P:cellulose microfibril organization"/>
    <property type="evidence" value="ECO:0007669"/>
    <property type="project" value="InterPro"/>
</dbReference>
<sequence>GYDQLDPHGMIEIKWDNLTWEDDTYNAQISKQESRHIEKPGWALTGTWQNDEVIWNMLGAEAKEQGDRKGGVLTTEIQDPSKYGAYFQMALRKALLMDIINGTAKPAAPAADDGDKEKQPPSKDKNKHDTGKSKEKRDNGKDKRHFPAKDASHDKRDRNKGEDKNKNKPQFNVDDVNGDKNEKEMKNKFHDREFL</sequence>
<evidence type="ECO:0000256" key="3">
    <source>
        <dbReference type="ARBA" id="ARBA00023180"/>
    </source>
</evidence>
<dbReference type="GO" id="GO:0005886">
    <property type="term" value="C:plasma membrane"/>
    <property type="evidence" value="ECO:0007669"/>
    <property type="project" value="TreeGrafter"/>
</dbReference>